<evidence type="ECO:0000313" key="3">
    <source>
        <dbReference type="Proteomes" id="UP001235094"/>
    </source>
</evidence>
<name>A0ABU0LM06_9HYPH</name>
<reference evidence="2 3" key="1">
    <citation type="submission" date="2023-07" db="EMBL/GenBank/DDBJ databases">
        <title>Genomic Encyclopedia of Type Strains, Phase IV (KMG-IV): sequencing the most valuable type-strain genomes for metagenomic binning, comparative biology and taxonomic classification.</title>
        <authorList>
            <person name="Goeker M."/>
        </authorList>
    </citation>
    <scope>NUCLEOTIDE SEQUENCE [LARGE SCALE GENOMIC DNA]</scope>
    <source>
        <strain evidence="2 3">DSM 15561</strain>
    </source>
</reference>
<dbReference type="Proteomes" id="UP001235094">
    <property type="component" value="Unassembled WGS sequence"/>
</dbReference>
<evidence type="ECO:0000256" key="1">
    <source>
        <dbReference type="SAM" id="MobiDB-lite"/>
    </source>
</evidence>
<feature type="region of interest" description="Disordered" evidence="1">
    <location>
        <begin position="1"/>
        <end position="85"/>
    </location>
</feature>
<dbReference type="RefSeq" id="WP_306888415.1">
    <property type="nucleotide sequence ID" value="NZ_JAUSVR010000001.1"/>
</dbReference>
<feature type="compositionally biased region" description="Basic and acidic residues" evidence="1">
    <location>
        <begin position="1"/>
        <end position="47"/>
    </location>
</feature>
<gene>
    <name evidence="2" type="ORF">QOZ99_000611</name>
</gene>
<evidence type="ECO:0000313" key="2">
    <source>
        <dbReference type="EMBL" id="MDQ0509734.1"/>
    </source>
</evidence>
<keyword evidence="3" id="KW-1185">Reference proteome</keyword>
<accession>A0ABU0LM06</accession>
<protein>
    <submittedName>
        <fullName evidence="2">Uncharacterized protein</fullName>
    </submittedName>
</protein>
<organism evidence="2 3">
    <name type="scientific">Ancylobacter amanitiformis</name>
    <dbReference type="NCBI Taxonomy" id="217069"/>
    <lineage>
        <taxon>Bacteria</taxon>
        <taxon>Pseudomonadati</taxon>
        <taxon>Pseudomonadota</taxon>
        <taxon>Alphaproteobacteria</taxon>
        <taxon>Hyphomicrobiales</taxon>
        <taxon>Xanthobacteraceae</taxon>
        <taxon>Ancylobacter</taxon>
    </lineage>
</organism>
<feature type="compositionally biased region" description="Basic and acidic residues" evidence="1">
    <location>
        <begin position="63"/>
        <end position="85"/>
    </location>
</feature>
<dbReference type="EMBL" id="JAUSVR010000001">
    <property type="protein sequence ID" value="MDQ0509734.1"/>
    <property type="molecule type" value="Genomic_DNA"/>
</dbReference>
<proteinExistence type="predicted"/>
<sequence length="85" mass="9503">MTDNQKQHDERHGETVHSGNERTRGTDRKGEHDRKGGNVEAQRRAADPQHSQTGAVHGQQGGQHDETVQGANERTRDGVRREGDR</sequence>
<comment type="caution">
    <text evidence="2">The sequence shown here is derived from an EMBL/GenBank/DDBJ whole genome shotgun (WGS) entry which is preliminary data.</text>
</comment>